<evidence type="ECO:0000256" key="1">
    <source>
        <dbReference type="SAM" id="MobiDB-lite"/>
    </source>
</evidence>
<gene>
    <name evidence="2" type="ORF">DEW08_25770</name>
</gene>
<reference evidence="3" key="1">
    <citation type="submission" date="2018-05" db="EMBL/GenBank/DDBJ databases">
        <title>Azospirillum thermophila sp. nov., a novel isolated from hot spring.</title>
        <authorList>
            <person name="Zhao Z."/>
        </authorList>
    </citation>
    <scope>NUCLEOTIDE SEQUENCE [LARGE SCALE GENOMIC DNA]</scope>
    <source>
        <strain evidence="3">CFH 70021</strain>
        <plasmid evidence="3">unnamed2</plasmid>
    </source>
</reference>
<accession>A0A2S2CYG0</accession>
<proteinExistence type="predicted"/>
<evidence type="ECO:0000313" key="2">
    <source>
        <dbReference type="EMBL" id="AWK89440.1"/>
    </source>
</evidence>
<dbReference type="RefSeq" id="WP_109332721.1">
    <property type="nucleotide sequence ID" value="NZ_CP029357.1"/>
</dbReference>
<dbReference type="EMBL" id="CP029357">
    <property type="protein sequence ID" value="AWK89440.1"/>
    <property type="molecule type" value="Genomic_DNA"/>
</dbReference>
<dbReference type="KEGG" id="azz:DEW08_25770"/>
<name>A0A2S2CYG0_9PROT</name>
<protein>
    <submittedName>
        <fullName evidence="2">Uncharacterized protein</fullName>
    </submittedName>
</protein>
<geneLocation type="plasmid" evidence="2 3">
    <name>unnamed2</name>
</geneLocation>
<feature type="compositionally biased region" description="Basic and acidic residues" evidence="1">
    <location>
        <begin position="135"/>
        <end position="145"/>
    </location>
</feature>
<keyword evidence="3" id="KW-1185">Reference proteome</keyword>
<sequence>MFDWFEKMIREVIWKAISDFFRDLAGKGEEAIRDKLRSLTAGEQLSSSPLVKVLVVDNAADTLTLLVRGSFPIGGVTPFMRLEIVVSRSDIDLTFAEAPVRVKAWRTVLGDLTIKDGKLLEGASASATTAGPGSGRDRSTSSRSG</sequence>
<feature type="region of interest" description="Disordered" evidence="1">
    <location>
        <begin position="124"/>
        <end position="145"/>
    </location>
</feature>
<keyword evidence="2" id="KW-0614">Plasmid</keyword>
<organism evidence="2 3">
    <name type="scientific">Azospirillum thermophilum</name>
    <dbReference type="NCBI Taxonomy" id="2202148"/>
    <lineage>
        <taxon>Bacteria</taxon>
        <taxon>Pseudomonadati</taxon>
        <taxon>Pseudomonadota</taxon>
        <taxon>Alphaproteobacteria</taxon>
        <taxon>Rhodospirillales</taxon>
        <taxon>Azospirillaceae</taxon>
        <taxon>Azospirillum</taxon>
    </lineage>
</organism>
<dbReference type="Proteomes" id="UP000245629">
    <property type="component" value="Plasmid unnamed2"/>
</dbReference>
<evidence type="ECO:0000313" key="3">
    <source>
        <dbReference type="Proteomes" id="UP000245629"/>
    </source>
</evidence>
<dbReference type="AlphaFoldDB" id="A0A2S2CYG0"/>